<keyword evidence="1" id="KW-0540">Nuclease</keyword>
<accession>A0ABT7AXF8</accession>
<dbReference type="Pfam" id="PF00565">
    <property type="entry name" value="SNase"/>
    <property type="match status" value="1"/>
</dbReference>
<organism evidence="5 6">
    <name type="scientific">Roseofilum acuticapitatum BLCC-M154</name>
    <dbReference type="NCBI Taxonomy" id="3022444"/>
    <lineage>
        <taxon>Bacteria</taxon>
        <taxon>Bacillati</taxon>
        <taxon>Cyanobacteriota</taxon>
        <taxon>Cyanophyceae</taxon>
        <taxon>Desertifilales</taxon>
        <taxon>Desertifilaceae</taxon>
        <taxon>Roseofilum</taxon>
        <taxon>Roseofilum acuticapitatum</taxon>
    </lineage>
</organism>
<proteinExistence type="predicted"/>
<dbReference type="EMBL" id="JAQOSP010000118">
    <property type="protein sequence ID" value="MDJ1171603.1"/>
    <property type="molecule type" value="Genomic_DNA"/>
</dbReference>
<comment type="caution">
    <text evidence="5">The sequence shown here is derived from an EMBL/GenBank/DDBJ whole genome shotgun (WGS) entry which is preliminary data.</text>
</comment>
<evidence type="ECO:0000256" key="3">
    <source>
        <dbReference type="ARBA" id="ARBA00022801"/>
    </source>
</evidence>
<name>A0ABT7AXF8_9CYAN</name>
<dbReference type="PANTHER" id="PTHR12302">
    <property type="entry name" value="EBNA2 BINDING PROTEIN P100"/>
    <property type="match status" value="1"/>
</dbReference>
<evidence type="ECO:0000313" key="5">
    <source>
        <dbReference type="EMBL" id="MDJ1171603.1"/>
    </source>
</evidence>
<dbReference type="SUPFAM" id="SSF50199">
    <property type="entry name" value="Staphylococcal nuclease"/>
    <property type="match status" value="1"/>
</dbReference>
<dbReference type="PROSITE" id="PS50830">
    <property type="entry name" value="TNASE_3"/>
    <property type="match status" value="1"/>
</dbReference>
<dbReference type="Proteomes" id="UP001235303">
    <property type="component" value="Unassembled WGS sequence"/>
</dbReference>
<dbReference type="InterPro" id="IPR035437">
    <property type="entry name" value="SNase_OB-fold_sf"/>
</dbReference>
<dbReference type="PANTHER" id="PTHR12302:SF3">
    <property type="entry name" value="SERINE_THREONINE-PROTEIN KINASE 31"/>
    <property type="match status" value="1"/>
</dbReference>
<protein>
    <submittedName>
        <fullName evidence="5">Thermonuclease family protein</fullName>
    </submittedName>
</protein>
<evidence type="ECO:0000256" key="1">
    <source>
        <dbReference type="ARBA" id="ARBA00022722"/>
    </source>
</evidence>
<evidence type="ECO:0000313" key="6">
    <source>
        <dbReference type="Proteomes" id="UP001235303"/>
    </source>
</evidence>
<evidence type="ECO:0000259" key="4">
    <source>
        <dbReference type="PROSITE" id="PS50830"/>
    </source>
</evidence>
<evidence type="ECO:0000256" key="2">
    <source>
        <dbReference type="ARBA" id="ARBA00022759"/>
    </source>
</evidence>
<dbReference type="SMART" id="SM00318">
    <property type="entry name" value="SNc"/>
    <property type="match status" value="1"/>
</dbReference>
<reference evidence="5 6" key="1">
    <citation type="submission" date="2023-01" db="EMBL/GenBank/DDBJ databases">
        <title>Novel diversity within Roseofilum (Cyanobacteria; Desertifilaceae) from marine benthic mats with descriptions of four novel species.</title>
        <authorList>
            <person name="Wang Y."/>
            <person name="Berthold D.E."/>
            <person name="Hu J."/>
            <person name="Lefler F.W."/>
            <person name="Laughinghouse H.D. IV."/>
        </authorList>
    </citation>
    <scope>NUCLEOTIDE SEQUENCE [LARGE SCALE GENOMIC DNA]</scope>
    <source>
        <strain evidence="5 6">BLCC-M154</strain>
    </source>
</reference>
<dbReference type="InterPro" id="IPR016071">
    <property type="entry name" value="Staphylococal_nuclease_OB-fold"/>
</dbReference>
<keyword evidence="2" id="KW-0255">Endonuclease</keyword>
<gene>
    <name evidence="5" type="ORF">PMG71_19410</name>
</gene>
<dbReference type="Gene3D" id="2.40.50.90">
    <property type="match status" value="1"/>
</dbReference>
<sequence>MNIKGLIALSYSMVLWGCQSSPPMGKTVRVVRVVSGNTLEVVSDNSPAQTVRLMGISTPSEEQEPWGIEAKQYLQDRLHQEGVILVWDGETEDRYGRSWGYVWHEGELMNEELVKEGYALAEAWIPNDQYSERFQYAEERARTLGLGIWNPENPMRLTPSEFRRQEG</sequence>
<keyword evidence="6" id="KW-1185">Reference proteome</keyword>
<keyword evidence="3" id="KW-0378">Hydrolase</keyword>
<dbReference type="RefSeq" id="WP_283755357.1">
    <property type="nucleotide sequence ID" value="NZ_JAQOSP010000118.1"/>
</dbReference>
<feature type="domain" description="TNase-like" evidence="4">
    <location>
        <begin position="24"/>
        <end position="151"/>
    </location>
</feature>